<dbReference type="Proteomes" id="UP001212326">
    <property type="component" value="Chromosome"/>
</dbReference>
<dbReference type="InterPro" id="IPR007712">
    <property type="entry name" value="RelE/ParE_toxin"/>
</dbReference>
<sequence>MTWEVLWEPAALDAATGHLKHDPRGVDDLLRATDRLADDPRPEGSRAWGVDHRRLHHGPWRILYRIDPEARTLHIEHVGRRETRPARRPTAPWSRPDSSGPWSGWGGGTAITWTACQRSVSSCWARSASTGGPTATRCAATWSTGARTSGPTPSRARSTTP</sequence>
<evidence type="ECO:0000313" key="3">
    <source>
        <dbReference type="EMBL" id="WBO64718.1"/>
    </source>
</evidence>
<dbReference type="EMBL" id="CP115300">
    <property type="protein sequence ID" value="WBO64718.1"/>
    <property type="molecule type" value="Genomic_DNA"/>
</dbReference>
<dbReference type="InterPro" id="IPR035093">
    <property type="entry name" value="RelE/ParE_toxin_dom_sf"/>
</dbReference>
<accession>A0ABY7P2H3</accession>
<dbReference type="SUPFAM" id="SSF143011">
    <property type="entry name" value="RelE-like"/>
    <property type="match status" value="1"/>
</dbReference>
<keyword evidence="1" id="KW-1277">Toxin-antitoxin system</keyword>
<dbReference type="RefSeq" id="WP_270082377.1">
    <property type="nucleotide sequence ID" value="NZ_CP115300.1"/>
</dbReference>
<feature type="region of interest" description="Disordered" evidence="2">
    <location>
        <begin position="125"/>
        <end position="161"/>
    </location>
</feature>
<protein>
    <submittedName>
        <fullName evidence="3">Type II toxin-antitoxin system RelE/ParE family toxin</fullName>
    </submittedName>
</protein>
<proteinExistence type="predicted"/>
<feature type="compositionally biased region" description="Low complexity" evidence="2">
    <location>
        <begin position="88"/>
        <end position="102"/>
    </location>
</feature>
<evidence type="ECO:0000313" key="4">
    <source>
        <dbReference type="Proteomes" id="UP001212326"/>
    </source>
</evidence>
<organism evidence="3 4">
    <name type="scientific">Streptomyces camelliae</name>
    <dbReference type="NCBI Taxonomy" id="3004093"/>
    <lineage>
        <taxon>Bacteria</taxon>
        <taxon>Bacillati</taxon>
        <taxon>Actinomycetota</taxon>
        <taxon>Actinomycetes</taxon>
        <taxon>Kitasatosporales</taxon>
        <taxon>Streptomycetaceae</taxon>
        <taxon>Streptomyces</taxon>
    </lineage>
</organism>
<gene>
    <name evidence="3" type="ORF">O1G22_18685</name>
</gene>
<name>A0ABY7P2H3_9ACTN</name>
<feature type="region of interest" description="Disordered" evidence="2">
    <location>
        <begin position="80"/>
        <end position="106"/>
    </location>
</feature>
<evidence type="ECO:0000256" key="1">
    <source>
        <dbReference type="ARBA" id="ARBA00022649"/>
    </source>
</evidence>
<evidence type="ECO:0000256" key="2">
    <source>
        <dbReference type="SAM" id="MobiDB-lite"/>
    </source>
</evidence>
<feature type="compositionally biased region" description="Polar residues" evidence="2">
    <location>
        <begin position="141"/>
        <end position="161"/>
    </location>
</feature>
<dbReference type="Pfam" id="PF05016">
    <property type="entry name" value="ParE_toxin"/>
    <property type="match status" value="1"/>
</dbReference>
<keyword evidence="4" id="KW-1185">Reference proteome</keyword>
<reference evidence="3 4" key="1">
    <citation type="submission" date="2022-12" db="EMBL/GenBank/DDBJ databases">
        <authorList>
            <person name="Mo P."/>
        </authorList>
    </citation>
    <scope>NUCLEOTIDE SEQUENCE [LARGE SCALE GENOMIC DNA]</scope>
    <source>
        <strain evidence="3 4">HUAS 2-6</strain>
    </source>
</reference>
<dbReference type="Gene3D" id="3.30.2310.20">
    <property type="entry name" value="RelE-like"/>
    <property type="match status" value="1"/>
</dbReference>